<dbReference type="AlphaFoldDB" id="A0A140DRC0"/>
<reference evidence="1 2" key="1">
    <citation type="journal article" date="2016" name="Gut Pathog.">
        <title>Whole genome sequencing of "Faecalibaculum rodentium" ALO17, isolated from C57BL/6J laboratory mouse feces.</title>
        <authorList>
            <person name="Lim S."/>
            <person name="Chang D.H."/>
            <person name="Ahn S."/>
            <person name="Kim B.C."/>
        </authorList>
    </citation>
    <scope>NUCLEOTIDE SEQUENCE [LARGE SCALE GENOMIC DNA]</scope>
    <source>
        <strain evidence="1 2">Alo17</strain>
    </source>
</reference>
<dbReference type="Proteomes" id="UP000069771">
    <property type="component" value="Chromosome"/>
</dbReference>
<accession>A0A140DRC0</accession>
<name>A0A140DRC0_9FIRM</name>
<gene>
    <name evidence="1" type="ORF">AALO17_00630</name>
</gene>
<keyword evidence="2" id="KW-1185">Reference proteome</keyword>
<sequence>MPRFSVRKAAKQKDRYETKAQVRMRRVPFSIRVSRPALYIVEDHSPRIFTFL</sequence>
<proteinExistence type="predicted"/>
<dbReference type="KEGG" id="fro:AALO17_00630"/>
<evidence type="ECO:0000313" key="2">
    <source>
        <dbReference type="Proteomes" id="UP000069771"/>
    </source>
</evidence>
<evidence type="ECO:0000313" key="1">
    <source>
        <dbReference type="EMBL" id="AMK53197.1"/>
    </source>
</evidence>
<organism evidence="1 2">
    <name type="scientific">Faecalibaculum rodentium</name>
    <dbReference type="NCBI Taxonomy" id="1702221"/>
    <lineage>
        <taxon>Bacteria</taxon>
        <taxon>Bacillati</taxon>
        <taxon>Bacillota</taxon>
        <taxon>Erysipelotrichia</taxon>
        <taxon>Erysipelotrichales</taxon>
        <taxon>Erysipelotrichaceae</taxon>
        <taxon>Faecalibaculum</taxon>
    </lineage>
</organism>
<protein>
    <submittedName>
        <fullName evidence="1">Uncharacterized protein</fullName>
    </submittedName>
</protein>
<dbReference type="EMBL" id="CP011391">
    <property type="protein sequence ID" value="AMK53197.1"/>
    <property type="molecule type" value="Genomic_DNA"/>
</dbReference>